<accession>A0A6A6G253</accession>
<name>A0A6A6G253_9PEZI</name>
<dbReference type="Proteomes" id="UP000799538">
    <property type="component" value="Unassembled WGS sequence"/>
</dbReference>
<evidence type="ECO:0000313" key="1">
    <source>
        <dbReference type="EMBL" id="KAF2219608.1"/>
    </source>
</evidence>
<dbReference type="AlphaFoldDB" id="A0A6A6G253"/>
<protein>
    <recommendedName>
        <fullName evidence="3">F-box domain-containing protein</fullName>
    </recommendedName>
</protein>
<keyword evidence="2" id="KW-1185">Reference proteome</keyword>
<gene>
    <name evidence="1" type="ORF">BDZ85DRAFT_268723</name>
</gene>
<reference evidence="2" key="1">
    <citation type="journal article" date="2020" name="Stud. Mycol.">
        <title>101 Dothideomycetes genomes: A test case for predicting lifestyles and emergence of pathogens.</title>
        <authorList>
            <person name="Haridas S."/>
            <person name="Albert R."/>
            <person name="Binder M."/>
            <person name="Bloem J."/>
            <person name="LaButti K."/>
            <person name="Salamov A."/>
            <person name="Andreopoulos B."/>
            <person name="Baker S."/>
            <person name="Barry K."/>
            <person name="Bills G."/>
            <person name="Bluhm B."/>
            <person name="Cannon C."/>
            <person name="Castanera R."/>
            <person name="Culley D."/>
            <person name="Daum C."/>
            <person name="Ezra D."/>
            <person name="Gonzalez J."/>
            <person name="Henrissat B."/>
            <person name="Kuo A."/>
            <person name="Liang C."/>
            <person name="Lipzen A."/>
            <person name="Lutzoni F."/>
            <person name="Magnuson J."/>
            <person name="Mondo S."/>
            <person name="Nolan M."/>
            <person name="Ohm R."/>
            <person name="Pangilinan J."/>
            <person name="Park H.-J."/>
            <person name="Ramirez L."/>
            <person name="Alfaro M."/>
            <person name="Sun H."/>
            <person name="Tritt A."/>
            <person name="Yoshinaga Y."/>
            <person name="Zwiers L.-H."/>
            <person name="Turgeon B."/>
            <person name="Goodwin S."/>
            <person name="Spatafora J."/>
            <person name="Crous P."/>
            <person name="Grigoriev I."/>
        </authorList>
    </citation>
    <scope>NUCLEOTIDE SEQUENCE [LARGE SCALE GENOMIC DNA]</scope>
    <source>
        <strain evidence="2">CECT 20119</strain>
    </source>
</reference>
<organism evidence="1 2">
    <name type="scientific">Elsinoe ampelina</name>
    <dbReference type="NCBI Taxonomy" id="302913"/>
    <lineage>
        <taxon>Eukaryota</taxon>
        <taxon>Fungi</taxon>
        <taxon>Dikarya</taxon>
        <taxon>Ascomycota</taxon>
        <taxon>Pezizomycotina</taxon>
        <taxon>Dothideomycetes</taxon>
        <taxon>Dothideomycetidae</taxon>
        <taxon>Myriangiales</taxon>
        <taxon>Elsinoaceae</taxon>
        <taxon>Elsinoe</taxon>
    </lineage>
</organism>
<evidence type="ECO:0008006" key="3">
    <source>
        <dbReference type="Google" id="ProtNLM"/>
    </source>
</evidence>
<evidence type="ECO:0000313" key="2">
    <source>
        <dbReference type="Proteomes" id="UP000799538"/>
    </source>
</evidence>
<proteinExistence type="predicted"/>
<dbReference type="OrthoDB" id="3720847at2759"/>
<dbReference type="EMBL" id="ML992516">
    <property type="protein sequence ID" value="KAF2219608.1"/>
    <property type="molecule type" value="Genomic_DNA"/>
</dbReference>
<sequence length="454" mass="51795">MESPGRYRSQFPPLARLGYDITSMILGHVSNSDLGKLCLVNSATRALVEPVLYSEFTWTWSQQNPPALILFMRTILGRTDLAAHTKSVKLLDSHPPPPTDRRVPRLYLPTALLNVSKATYALNIKLARHLQLRTARIAEGDLSLLVVILLSQLRSLRSIQLGRGFTYRTTLITKLGTGILPLESNEPYFPHLRSIKYESLGHPNVSAPNRDEINRLWQVVQLPGIETASLGLDLPDISDSMFQSQEVCQITTLEVAYLDESFLHHLLSRMPKLKKLTWTSSKKVSSSHTHTIDLGQLQSALQYVKDTLTHLTIKGRCDHVSSDSLRLTTTGSLCRLREFMVLKYLELPWQFLVGFRPAQAVRIQDVIPEQLESLVVTDKEFLPHSAWYTNNVNPEWNALAVLKILDPFLQVWRTTHPWLTIFSFNLETMDRWRSNRRDALNEMRRKYGLPNEVG</sequence>